<comment type="subcellular location">
    <subcellularLocation>
        <location evidence="1">Cytoplasm</location>
    </subcellularLocation>
</comment>
<dbReference type="VEuPathDB" id="VectorBase:ISCI014576"/>
<keyword evidence="9 14" id="KW-0030">Aminoacyl-tRNA synthetase</keyword>
<comment type="similarity">
    <text evidence="2">Belongs to the class-II aminoacyl-tRNA synthetase family.</text>
</comment>
<dbReference type="EMBL" id="ABJB010629529">
    <property type="status" value="NOT_ANNOTATED_CDS"/>
    <property type="molecule type" value="Genomic_DNA"/>
</dbReference>
<keyword evidence="17" id="KW-1267">Proteomics identification</keyword>
<evidence type="ECO:0000256" key="11">
    <source>
        <dbReference type="ARBA" id="ARBA00047844"/>
    </source>
</evidence>
<evidence type="ECO:0000256" key="6">
    <source>
        <dbReference type="ARBA" id="ARBA00022741"/>
    </source>
</evidence>
<dbReference type="GO" id="GO:0005737">
    <property type="term" value="C:cytoplasm"/>
    <property type="evidence" value="ECO:0000318"/>
    <property type="project" value="GO_Central"/>
</dbReference>
<organism>
    <name type="scientific">Ixodes scapularis</name>
    <name type="common">Black-legged tick</name>
    <name type="synonym">Deer tick</name>
    <dbReference type="NCBI Taxonomy" id="6945"/>
    <lineage>
        <taxon>Eukaryota</taxon>
        <taxon>Metazoa</taxon>
        <taxon>Ecdysozoa</taxon>
        <taxon>Arthropoda</taxon>
        <taxon>Chelicerata</taxon>
        <taxon>Arachnida</taxon>
        <taxon>Acari</taxon>
        <taxon>Parasitiformes</taxon>
        <taxon>Ixodida</taxon>
        <taxon>Ixodoidea</taxon>
        <taxon>Ixodidae</taxon>
        <taxon>Ixodinae</taxon>
        <taxon>Ixodes</taxon>
    </lineage>
</organism>
<dbReference type="GO" id="GO:0006421">
    <property type="term" value="P:asparaginyl-tRNA aminoacylation"/>
    <property type="evidence" value="ECO:0000318"/>
    <property type="project" value="GO_Central"/>
</dbReference>
<evidence type="ECO:0007829" key="17">
    <source>
        <dbReference type="PeptideAtlas" id="B7QIG4"/>
    </source>
</evidence>
<dbReference type="GO" id="GO:0004816">
    <property type="term" value="F:asparagine-tRNA ligase activity"/>
    <property type="evidence" value="ECO:0000318"/>
    <property type="project" value="GO_Central"/>
</dbReference>
<dbReference type="VEuPathDB" id="VectorBase:ISCW014576"/>
<dbReference type="VEuPathDB" id="VectorBase:ISCP_002476"/>
<evidence type="ECO:0000259" key="13">
    <source>
        <dbReference type="PROSITE" id="PS50862"/>
    </source>
</evidence>
<dbReference type="GO" id="GO:0005524">
    <property type="term" value="F:ATP binding"/>
    <property type="evidence" value="ECO:0007669"/>
    <property type="project" value="UniProtKB-KW"/>
</dbReference>
<dbReference type="PRINTS" id="PR01042">
    <property type="entry name" value="TRNASYNTHASP"/>
</dbReference>
<comment type="catalytic activity">
    <reaction evidence="11">
        <text>tRNA(Asn) + L-asparagine + ATP = L-asparaginyl-tRNA(Asn) + AMP + diphosphate + H(+)</text>
        <dbReference type="Rhea" id="RHEA:11180"/>
        <dbReference type="Rhea" id="RHEA-COMP:9659"/>
        <dbReference type="Rhea" id="RHEA-COMP:9674"/>
        <dbReference type="ChEBI" id="CHEBI:15378"/>
        <dbReference type="ChEBI" id="CHEBI:30616"/>
        <dbReference type="ChEBI" id="CHEBI:33019"/>
        <dbReference type="ChEBI" id="CHEBI:58048"/>
        <dbReference type="ChEBI" id="CHEBI:78442"/>
        <dbReference type="ChEBI" id="CHEBI:78515"/>
        <dbReference type="ChEBI" id="CHEBI:456215"/>
        <dbReference type="EC" id="6.1.1.22"/>
    </reaction>
</comment>
<reference evidence="15" key="2">
    <citation type="submission" date="2020-05" db="UniProtKB">
        <authorList>
            <consortium name="EnsemblMetazoa"/>
        </authorList>
    </citation>
    <scope>IDENTIFICATION</scope>
    <source>
        <strain evidence="15">wikel</strain>
    </source>
</reference>
<dbReference type="STRING" id="6945.B7QIG4"/>
<evidence type="ECO:0000256" key="4">
    <source>
        <dbReference type="ARBA" id="ARBA00022490"/>
    </source>
</evidence>
<dbReference type="FunCoup" id="B7QIG4">
    <property type="interactions" value="1610"/>
</dbReference>
<evidence type="ECO:0000256" key="2">
    <source>
        <dbReference type="ARBA" id="ARBA00008226"/>
    </source>
</evidence>
<gene>
    <name evidence="14" type="ORF">IscW_ISCW014576</name>
</gene>
<dbReference type="InterPro" id="IPR012340">
    <property type="entry name" value="NA-bd_OB-fold"/>
</dbReference>
<dbReference type="InterPro" id="IPR004365">
    <property type="entry name" value="NA-bd_OB_tRNA"/>
</dbReference>
<sequence>MTTEGQQPSLKAIYTSEASGNDESGDGSEERPVRTLLQAMKIAGSEPFPTIYGDGKDDEIKVRDASAHRGKRVKLFGWVHFLRRQGRSLMFLLVRDGTGFLQCVLNDELCHTYNALVLTTESTVCVYGVLKAVLEGKTESHVDIMLDNRHLAIRGETHSKIMFAKSAVMQCFRDYYFSKHYVEVIPPTMVQTQVEGGSTLFSFNYFGEEAYLTQSSQLYLETVIPSLGDVFCVAQSYRAEQSRTRRHLSEFTHIEAECPFLTFDEFLDRIEDLVVGVCERILKSPAAEAVLELNPEFKVPERPFLRMQYSEAIEYLRTHNITKEDGTFYEFGDDIPESPERQMTDQINRPILLCRFPAELKAFYMQKCADDPRLTESADLLMPGVGEIVGGSMRMWDAEELVQAFQRKGIDPTPYYWYIDQRKYGTCPHGGYGMGFERFVTWVLKRHHIRDVCLYPRFVGRCKP</sequence>
<evidence type="ECO:0000256" key="9">
    <source>
        <dbReference type="ARBA" id="ARBA00023146"/>
    </source>
</evidence>
<evidence type="ECO:0000256" key="3">
    <source>
        <dbReference type="ARBA" id="ARBA00012816"/>
    </source>
</evidence>
<dbReference type="Gene3D" id="3.30.930.10">
    <property type="entry name" value="Bira Bifunctional Protein, Domain 2"/>
    <property type="match status" value="1"/>
</dbReference>
<dbReference type="InterPro" id="IPR004364">
    <property type="entry name" value="Aa-tRNA-synt_II"/>
</dbReference>
<reference evidence="14 16" key="1">
    <citation type="submission" date="2008-03" db="EMBL/GenBank/DDBJ databases">
        <title>Annotation of Ixodes scapularis.</title>
        <authorList>
            <consortium name="Ixodes scapularis Genome Project Consortium"/>
            <person name="Caler E."/>
            <person name="Hannick L.I."/>
            <person name="Bidwell S."/>
            <person name="Joardar V."/>
            <person name="Thiagarajan M."/>
            <person name="Amedeo P."/>
            <person name="Galinsky K.J."/>
            <person name="Schobel S."/>
            <person name="Inman J."/>
            <person name="Hostetler J."/>
            <person name="Miller J."/>
            <person name="Hammond M."/>
            <person name="Megy K."/>
            <person name="Lawson D."/>
            <person name="Kodira C."/>
            <person name="Sutton G."/>
            <person name="Meyer J."/>
            <person name="Hill C.A."/>
            <person name="Birren B."/>
            <person name="Nene V."/>
            <person name="Collins F."/>
            <person name="Alarcon-Chaidez F."/>
            <person name="Wikel S."/>
            <person name="Strausberg R."/>
        </authorList>
    </citation>
    <scope>NUCLEOTIDE SEQUENCE [LARGE SCALE GENOMIC DNA]</scope>
    <source>
        <strain evidence="16">Wikel</strain>
        <strain evidence="14">Wikel colony</strain>
    </source>
</reference>
<dbReference type="EMBL" id="ABJB010890841">
    <property type="status" value="NOT_ANNOTATED_CDS"/>
    <property type="molecule type" value="Genomic_DNA"/>
</dbReference>
<dbReference type="InterPro" id="IPR045864">
    <property type="entry name" value="aa-tRNA-synth_II/BPL/LPL"/>
</dbReference>
<dbReference type="CDD" id="cd00776">
    <property type="entry name" value="AsxRS_core"/>
    <property type="match status" value="1"/>
</dbReference>
<dbReference type="Pfam" id="PF01336">
    <property type="entry name" value="tRNA_anti-codon"/>
    <property type="match status" value="1"/>
</dbReference>
<evidence type="ECO:0000256" key="7">
    <source>
        <dbReference type="ARBA" id="ARBA00022840"/>
    </source>
</evidence>
<protein>
    <recommendedName>
        <fullName evidence="3">asparagine--tRNA ligase</fullName>
        <ecNumber evidence="3">6.1.1.22</ecNumber>
    </recommendedName>
    <alternativeName>
        <fullName evidence="10">Asparaginyl-tRNA synthetase</fullName>
    </alternativeName>
</protein>
<dbReference type="OrthoDB" id="1931232at2759"/>
<evidence type="ECO:0000256" key="1">
    <source>
        <dbReference type="ARBA" id="ARBA00004496"/>
    </source>
</evidence>
<keyword evidence="6" id="KW-0547">Nucleotide-binding</keyword>
<evidence type="ECO:0000313" key="14">
    <source>
        <dbReference type="EMBL" id="EEC18636.1"/>
    </source>
</evidence>
<evidence type="ECO:0000313" key="16">
    <source>
        <dbReference type="Proteomes" id="UP000001555"/>
    </source>
</evidence>
<dbReference type="EMBL" id="DS945857">
    <property type="protein sequence ID" value="EEC18636.1"/>
    <property type="molecule type" value="Genomic_DNA"/>
</dbReference>
<dbReference type="HOGENOM" id="CLU_004553_2_10_1"/>
<keyword evidence="16" id="KW-1185">Reference proteome</keyword>
<evidence type="ECO:0000256" key="8">
    <source>
        <dbReference type="ARBA" id="ARBA00022917"/>
    </source>
</evidence>
<name>B7QIG4_IXOSC</name>
<feature type="region of interest" description="Disordered" evidence="12">
    <location>
        <begin position="1"/>
        <end position="31"/>
    </location>
</feature>
<dbReference type="PaxDb" id="6945-B7QIG4"/>
<keyword evidence="8" id="KW-0648">Protein biosynthesis</keyword>
<dbReference type="InterPro" id="IPR006195">
    <property type="entry name" value="aa-tRNA-synth_II"/>
</dbReference>
<keyword evidence="7" id="KW-0067">ATP-binding</keyword>
<dbReference type="FunFam" id="3.30.930.10:FF:000040">
    <property type="entry name" value="Asparagine--tRNA ligase, cytoplasmic"/>
    <property type="match status" value="1"/>
</dbReference>
<dbReference type="EMBL" id="ABJB010562483">
    <property type="status" value="NOT_ANNOTATED_CDS"/>
    <property type="molecule type" value="Genomic_DNA"/>
</dbReference>
<evidence type="ECO:0000256" key="5">
    <source>
        <dbReference type="ARBA" id="ARBA00022598"/>
    </source>
</evidence>
<evidence type="ECO:0000313" key="15">
    <source>
        <dbReference type="EnsemblMetazoa" id="ISCW014576-PA"/>
    </source>
</evidence>
<dbReference type="EnsemblMetazoa" id="ISCW014576-RA">
    <property type="protein sequence ID" value="ISCW014576-PA"/>
    <property type="gene ID" value="ISCW014576"/>
</dbReference>
<dbReference type="Pfam" id="PF00152">
    <property type="entry name" value="tRNA-synt_2"/>
    <property type="match status" value="1"/>
</dbReference>
<dbReference type="PANTHER" id="PTHR22594:SF16">
    <property type="entry name" value="ASPARAGINE--TRNA LIGASE, CYTOPLASMIC"/>
    <property type="match status" value="1"/>
</dbReference>
<dbReference type="InterPro" id="IPR002312">
    <property type="entry name" value="Asp/Asn-tRNA-synth_IIb"/>
</dbReference>
<dbReference type="GO" id="GO:0003676">
    <property type="term" value="F:nucleic acid binding"/>
    <property type="evidence" value="ECO:0007669"/>
    <property type="project" value="InterPro"/>
</dbReference>
<dbReference type="Gene3D" id="3.30.1910.20">
    <property type="entry name" value="asparaginyl-tRNA synthetase, N-terminal domain"/>
    <property type="match status" value="1"/>
</dbReference>
<proteinExistence type="evidence at protein level"/>
<dbReference type="CDD" id="cd04323">
    <property type="entry name" value="AsnRS_cyto_like_N"/>
    <property type="match status" value="1"/>
</dbReference>
<accession>B7QIG4</accession>
<dbReference type="InParanoid" id="B7QIG4"/>
<feature type="domain" description="Aminoacyl-transfer RNA synthetases class-II family profile" evidence="13">
    <location>
        <begin position="166"/>
        <end position="456"/>
    </location>
</feature>
<evidence type="ECO:0000256" key="12">
    <source>
        <dbReference type="SAM" id="MobiDB-lite"/>
    </source>
</evidence>
<dbReference type="SUPFAM" id="SSF55681">
    <property type="entry name" value="Class II aaRS and biotin synthetases"/>
    <property type="match status" value="1"/>
</dbReference>
<keyword evidence="4" id="KW-0963">Cytoplasm</keyword>
<dbReference type="EMBL" id="ABJB010303078">
    <property type="status" value="NOT_ANNOTATED_CDS"/>
    <property type="molecule type" value="Genomic_DNA"/>
</dbReference>
<dbReference type="EMBL" id="ABJB010507940">
    <property type="status" value="NOT_ANNOTATED_CDS"/>
    <property type="molecule type" value="Genomic_DNA"/>
</dbReference>
<dbReference type="EMBL" id="ABJB010587217">
    <property type="status" value="NOT_ANNOTATED_CDS"/>
    <property type="molecule type" value="Genomic_DNA"/>
</dbReference>
<dbReference type="PANTHER" id="PTHR22594">
    <property type="entry name" value="ASPARTYL/LYSYL-TRNA SYNTHETASE"/>
    <property type="match status" value="1"/>
</dbReference>
<dbReference type="Proteomes" id="UP000001555">
    <property type="component" value="Unassembled WGS sequence"/>
</dbReference>
<evidence type="ECO:0000256" key="10">
    <source>
        <dbReference type="ARBA" id="ARBA00029886"/>
    </source>
</evidence>
<dbReference type="AlphaFoldDB" id="B7QIG4"/>
<dbReference type="EC" id="6.1.1.22" evidence="3"/>
<dbReference type="PROSITE" id="PS50862">
    <property type="entry name" value="AA_TRNA_LIGASE_II"/>
    <property type="match status" value="1"/>
</dbReference>
<dbReference type="EMBL" id="ABJB011122366">
    <property type="status" value="NOT_ANNOTATED_CDS"/>
    <property type="molecule type" value="Genomic_DNA"/>
</dbReference>
<dbReference type="SUPFAM" id="SSF50249">
    <property type="entry name" value="Nucleic acid-binding proteins"/>
    <property type="match status" value="1"/>
</dbReference>
<keyword evidence="5 14" id="KW-0436">Ligase</keyword>